<dbReference type="EMBL" id="JAEFBZ010000007">
    <property type="protein sequence ID" value="MBK1611739.1"/>
    <property type="molecule type" value="Genomic_DNA"/>
</dbReference>
<dbReference type="AlphaFoldDB" id="A0ABD4LNL5"/>
<accession>A0ABD4LNL5</accession>
<dbReference type="SUPFAM" id="SSF143579">
    <property type="entry name" value="GK1464-like"/>
    <property type="match status" value="1"/>
</dbReference>
<proteinExistence type="predicted"/>
<evidence type="ECO:0000313" key="2">
    <source>
        <dbReference type="Proteomes" id="UP000613452"/>
    </source>
</evidence>
<protein>
    <submittedName>
        <fullName evidence="1">DUF5634 family protein</fullName>
    </submittedName>
</protein>
<name>A0ABD4LNL5_BACCE</name>
<dbReference type="Proteomes" id="UP000613452">
    <property type="component" value="Unassembled WGS sequence"/>
</dbReference>
<gene>
    <name evidence="1" type="ORF">JCR31_28260</name>
</gene>
<comment type="caution">
    <text evidence="1">The sequence shown here is derived from an EMBL/GenBank/DDBJ whole genome shotgun (WGS) entry which is preliminary data.</text>
</comment>
<dbReference type="InterPro" id="IPR028990">
    <property type="entry name" value="GK1464-like"/>
</dbReference>
<evidence type="ECO:0000313" key="1">
    <source>
        <dbReference type="EMBL" id="MBK1611739.1"/>
    </source>
</evidence>
<sequence>MTVGVFLGAITIGESINQHAKLMSEKLGMQVVSGVLYEEDCTRFGFTVNVPKGLCNISMPYERNEFGDYAILREEWLVEFPERDIKQDGFKTLGDAMDYMNLQLLKEKDLSEFTKVYTVELYVSEDISFLVNVKLDDNPHHTESIIVKLAKEKLSEQGISGYRVDSYEIK</sequence>
<dbReference type="RefSeq" id="WP_200152578.1">
    <property type="nucleotide sequence ID" value="NZ_JAEFBZ010000007.1"/>
</dbReference>
<dbReference type="Gene3D" id="3.30.70.1480">
    <property type="entry name" value="GK1464-like"/>
    <property type="match status" value="1"/>
</dbReference>
<reference evidence="1 2" key="1">
    <citation type="submission" date="2020-12" db="EMBL/GenBank/DDBJ databases">
        <title>Genome assembly for a thermostable protease producing Bacillus cereus MAKP1 strain isolated from chicken gut.</title>
        <authorList>
            <person name="Malaviya A."/>
        </authorList>
    </citation>
    <scope>NUCLEOTIDE SEQUENCE [LARGE SCALE GENOMIC DNA]</scope>
    <source>
        <strain evidence="1 2">MAKP1</strain>
    </source>
</reference>
<organism evidence="1 2">
    <name type="scientific">Bacillus cereus</name>
    <dbReference type="NCBI Taxonomy" id="1396"/>
    <lineage>
        <taxon>Bacteria</taxon>
        <taxon>Bacillati</taxon>
        <taxon>Bacillota</taxon>
        <taxon>Bacilli</taxon>
        <taxon>Bacillales</taxon>
        <taxon>Bacillaceae</taxon>
        <taxon>Bacillus</taxon>
        <taxon>Bacillus cereus group</taxon>
    </lineage>
</organism>